<comment type="similarity">
    <text evidence="2">Belongs to the glycosyltransferase 31 family.</text>
</comment>
<keyword evidence="10" id="KW-0325">Glycoprotein</keyword>
<feature type="transmembrane region" description="Helical" evidence="11">
    <location>
        <begin position="7"/>
        <end position="28"/>
    </location>
</feature>
<keyword evidence="3" id="KW-0328">Glycosyltransferase</keyword>
<evidence type="ECO:0000256" key="8">
    <source>
        <dbReference type="ARBA" id="ARBA00023034"/>
    </source>
</evidence>
<protein>
    <submittedName>
        <fullName evidence="12">Beta-1,3-galactosyltransferase 1</fullName>
    </submittedName>
</protein>
<dbReference type="EMBL" id="JAIZAY010000017">
    <property type="protein sequence ID" value="KAJ8026051.1"/>
    <property type="molecule type" value="Genomic_DNA"/>
</dbReference>
<keyword evidence="7 11" id="KW-1133">Transmembrane helix</keyword>
<evidence type="ECO:0000256" key="11">
    <source>
        <dbReference type="SAM" id="Phobius"/>
    </source>
</evidence>
<keyword evidence="4" id="KW-0808">Transferase</keyword>
<keyword evidence="9 11" id="KW-0472">Membrane</keyword>
<dbReference type="GO" id="GO:0006493">
    <property type="term" value="P:protein O-linked glycosylation"/>
    <property type="evidence" value="ECO:0007669"/>
    <property type="project" value="TreeGrafter"/>
</dbReference>
<name>A0A9Q0YQS8_HOLLE</name>
<dbReference type="PANTHER" id="PTHR11214:SF365">
    <property type="entry name" value="HEXOSYLTRANSFERASE"/>
    <property type="match status" value="1"/>
</dbReference>
<evidence type="ECO:0000256" key="6">
    <source>
        <dbReference type="ARBA" id="ARBA00022968"/>
    </source>
</evidence>
<evidence type="ECO:0000256" key="1">
    <source>
        <dbReference type="ARBA" id="ARBA00004323"/>
    </source>
</evidence>
<evidence type="ECO:0000256" key="7">
    <source>
        <dbReference type="ARBA" id="ARBA00022989"/>
    </source>
</evidence>
<proteinExistence type="inferred from homology"/>
<dbReference type="Pfam" id="PF01762">
    <property type="entry name" value="Galactosyl_T"/>
    <property type="match status" value="2"/>
</dbReference>
<comment type="caution">
    <text evidence="12">The sequence shown here is derived from an EMBL/GenBank/DDBJ whole genome shotgun (WGS) entry which is preliminary data.</text>
</comment>
<evidence type="ECO:0000313" key="13">
    <source>
        <dbReference type="Proteomes" id="UP001152320"/>
    </source>
</evidence>
<evidence type="ECO:0000256" key="10">
    <source>
        <dbReference type="ARBA" id="ARBA00023180"/>
    </source>
</evidence>
<organism evidence="12 13">
    <name type="scientific">Holothuria leucospilota</name>
    <name type="common">Black long sea cucumber</name>
    <name type="synonym">Mertensiothuria leucospilota</name>
    <dbReference type="NCBI Taxonomy" id="206669"/>
    <lineage>
        <taxon>Eukaryota</taxon>
        <taxon>Metazoa</taxon>
        <taxon>Echinodermata</taxon>
        <taxon>Eleutherozoa</taxon>
        <taxon>Echinozoa</taxon>
        <taxon>Holothuroidea</taxon>
        <taxon>Aspidochirotacea</taxon>
        <taxon>Aspidochirotida</taxon>
        <taxon>Holothuriidae</taxon>
        <taxon>Holothuria</taxon>
    </lineage>
</organism>
<evidence type="ECO:0000256" key="5">
    <source>
        <dbReference type="ARBA" id="ARBA00022692"/>
    </source>
</evidence>
<sequence length="654" mass="75509">MGSSFRTIAIGFLYLVSLLTIGVVVVFISTSPSATTRAMVKLRQLQNVRSFYNFRREEEYDKEQWKDWKKDIYWNDLLFLEAFETLDSNKLLQKRTTESSKVALCVLSPLLNFDMRDAARKTWANPSLVPMQNITLLFIIGQSNSSEENRKVLKEKEEFGDIIIGNFTDSKGNDTLKLLFSIYYVLTSLPSVEEIYFGFDSTYVHIQHLLKKFMFLEKKGIGQWRGFVMEGKKPERDKANPFYVSEVLFNESVYPTFCTLHNGFTLSSSLGKQILFMARNESLFVFPDIFIGMLAQKAKIKVIRDVSFGSQIHRPNLKLCEVRASMTTFTFIGDTVKSWKTLTNLTEMRKCFVPDVDVVFPKMTDNRPYFKEVLQYLNNNESICSAPDNSHDERTFIVALISSFVGNFEQRLAVRETWASKHLFYGRTVRHVFVLGKATQHKNETQAKVDAEFRKYGDIIQGNFDESFQNLTLKVVLGLKWVTDFCPDAAYLYKGDEDMFVAWPRVLMFLLQTSDRIGSPVMKQFFVGSSMTGSPRIDHPKSRYYVNGSIYHGRFYPRYCSGGSYILSTDIIPELYKRSLVTPLIPIDDAYQGILTEQIGVHPIHHKGFKVFFNKKECILQKADTLTLHGFKEGSDLRKVWNRYIEKKECLNDP</sequence>
<evidence type="ECO:0000256" key="2">
    <source>
        <dbReference type="ARBA" id="ARBA00008661"/>
    </source>
</evidence>
<dbReference type="Gene3D" id="3.90.550.50">
    <property type="match status" value="2"/>
</dbReference>
<evidence type="ECO:0000313" key="12">
    <source>
        <dbReference type="EMBL" id="KAJ8026051.1"/>
    </source>
</evidence>
<reference evidence="12" key="1">
    <citation type="submission" date="2021-10" db="EMBL/GenBank/DDBJ databases">
        <title>Tropical sea cucumber genome reveals ecological adaptation and Cuvierian tubules defense mechanism.</title>
        <authorList>
            <person name="Chen T."/>
        </authorList>
    </citation>
    <scope>NUCLEOTIDE SEQUENCE</scope>
    <source>
        <strain evidence="12">Nanhai2018</strain>
        <tissue evidence="12">Muscle</tissue>
    </source>
</reference>
<dbReference type="Proteomes" id="UP001152320">
    <property type="component" value="Chromosome 17"/>
</dbReference>
<dbReference type="InterPro" id="IPR002659">
    <property type="entry name" value="Glyco_trans_31"/>
</dbReference>
<keyword evidence="5 11" id="KW-0812">Transmembrane</keyword>
<evidence type="ECO:0000256" key="9">
    <source>
        <dbReference type="ARBA" id="ARBA00023136"/>
    </source>
</evidence>
<keyword evidence="8" id="KW-0333">Golgi apparatus</keyword>
<evidence type="ECO:0000256" key="3">
    <source>
        <dbReference type="ARBA" id="ARBA00022676"/>
    </source>
</evidence>
<dbReference type="GO" id="GO:0016758">
    <property type="term" value="F:hexosyltransferase activity"/>
    <property type="evidence" value="ECO:0007669"/>
    <property type="project" value="InterPro"/>
</dbReference>
<dbReference type="PANTHER" id="PTHR11214">
    <property type="entry name" value="BETA-1,3-N-ACETYLGLUCOSAMINYLTRANSFERASE"/>
    <property type="match status" value="1"/>
</dbReference>
<dbReference type="GO" id="GO:0000139">
    <property type="term" value="C:Golgi membrane"/>
    <property type="evidence" value="ECO:0007669"/>
    <property type="project" value="UniProtKB-SubCell"/>
</dbReference>
<comment type="subcellular location">
    <subcellularLocation>
        <location evidence="1">Golgi apparatus membrane</location>
        <topology evidence="1">Single-pass type II membrane protein</topology>
    </subcellularLocation>
</comment>
<dbReference type="OrthoDB" id="2139606at2759"/>
<dbReference type="FunFam" id="3.90.550.50:FF:000001">
    <property type="entry name" value="Hexosyltransferase"/>
    <property type="match status" value="1"/>
</dbReference>
<keyword evidence="6" id="KW-0735">Signal-anchor</keyword>
<evidence type="ECO:0000256" key="4">
    <source>
        <dbReference type="ARBA" id="ARBA00022679"/>
    </source>
</evidence>
<gene>
    <name evidence="12" type="ORF">HOLleu_33785</name>
</gene>
<dbReference type="AlphaFoldDB" id="A0A9Q0YQS8"/>
<keyword evidence="13" id="KW-1185">Reference proteome</keyword>
<accession>A0A9Q0YQS8</accession>